<dbReference type="EMBL" id="MNVN01000014">
    <property type="protein sequence ID" value="OIO30746.1"/>
    <property type="molecule type" value="Genomic_DNA"/>
</dbReference>
<name>A0A1J4V0Q3_9BACT</name>
<sequence length="172" mass="19545">MVDVLAKNTSCEDELREWRNTAPVFALGSEEIERIYRCRLDEILYPDAVVEAATCKTVGDIEGLLEKTNLFYAGKRKIYGERRKELIIADAVIKASTRTSSEQAKFLRFSNGYGISEVDEVYRNRWIELANAEAPAKAATCKTVGEAEKLFYDAPNGSEAKMIYEYRCMELF</sequence>
<protein>
    <submittedName>
        <fullName evidence="1">Uncharacterized protein</fullName>
    </submittedName>
</protein>
<reference evidence="1 2" key="1">
    <citation type="journal article" date="2016" name="Environ. Microbiol.">
        <title>Genomic resolution of a cold subsurface aquifer community provides metabolic insights for novel microbes adapted to high CO concentrations.</title>
        <authorList>
            <person name="Probst A.J."/>
            <person name="Castelle C.J."/>
            <person name="Singh A."/>
            <person name="Brown C.T."/>
            <person name="Anantharaman K."/>
            <person name="Sharon I."/>
            <person name="Hug L.A."/>
            <person name="Burstein D."/>
            <person name="Emerson J.B."/>
            <person name="Thomas B.C."/>
            <person name="Banfield J.F."/>
        </authorList>
    </citation>
    <scope>NUCLEOTIDE SEQUENCE [LARGE SCALE GENOMIC DNA]</scope>
    <source>
        <strain evidence="1">CG1_02_43_90</strain>
    </source>
</reference>
<evidence type="ECO:0000313" key="1">
    <source>
        <dbReference type="EMBL" id="OIO30746.1"/>
    </source>
</evidence>
<proteinExistence type="predicted"/>
<dbReference type="Proteomes" id="UP000181992">
    <property type="component" value="Unassembled WGS sequence"/>
</dbReference>
<accession>A0A1J4V0Q3</accession>
<evidence type="ECO:0000313" key="2">
    <source>
        <dbReference type="Proteomes" id="UP000181992"/>
    </source>
</evidence>
<organism evidence="1 2">
    <name type="scientific">Candidatus Nomurabacteria bacterium CG1_02_43_90</name>
    <dbReference type="NCBI Taxonomy" id="1805281"/>
    <lineage>
        <taxon>Bacteria</taxon>
        <taxon>Candidatus Nomuraibacteriota</taxon>
    </lineage>
</organism>
<gene>
    <name evidence="1" type="ORF">AUJ77_01820</name>
</gene>
<dbReference type="AlphaFoldDB" id="A0A1J4V0Q3"/>
<comment type="caution">
    <text evidence="1">The sequence shown here is derived from an EMBL/GenBank/DDBJ whole genome shotgun (WGS) entry which is preliminary data.</text>
</comment>